<keyword evidence="2" id="KW-0808">Transferase</keyword>
<dbReference type="AlphaFoldDB" id="A0A0R1SJI5"/>
<dbReference type="CDD" id="cd04301">
    <property type="entry name" value="NAT_SF"/>
    <property type="match status" value="1"/>
</dbReference>
<dbReference type="PROSITE" id="PS51186">
    <property type="entry name" value="GNAT"/>
    <property type="match status" value="1"/>
</dbReference>
<evidence type="ECO:0000313" key="2">
    <source>
        <dbReference type="EMBL" id="KRL69574.1"/>
    </source>
</evidence>
<feature type="domain" description="N-acetyltransferase" evidence="1">
    <location>
        <begin position="1"/>
        <end position="155"/>
    </location>
</feature>
<dbReference type="GO" id="GO:0016747">
    <property type="term" value="F:acyltransferase activity, transferring groups other than amino-acyl groups"/>
    <property type="evidence" value="ECO:0007669"/>
    <property type="project" value="InterPro"/>
</dbReference>
<reference evidence="2 3" key="1">
    <citation type="journal article" date="2015" name="Genome Announc.">
        <title>Expanding the biotechnology potential of lactobacilli through comparative genomics of 213 strains and associated genera.</title>
        <authorList>
            <person name="Sun Z."/>
            <person name="Harris H.M."/>
            <person name="McCann A."/>
            <person name="Guo C."/>
            <person name="Argimon S."/>
            <person name="Zhang W."/>
            <person name="Yang X."/>
            <person name="Jeffery I.B."/>
            <person name="Cooney J.C."/>
            <person name="Kagawa T.F."/>
            <person name="Liu W."/>
            <person name="Song Y."/>
            <person name="Salvetti E."/>
            <person name="Wrobel A."/>
            <person name="Rasinkangas P."/>
            <person name="Parkhill J."/>
            <person name="Rea M.C."/>
            <person name="O'Sullivan O."/>
            <person name="Ritari J."/>
            <person name="Douillard F.P."/>
            <person name="Paul Ross R."/>
            <person name="Yang R."/>
            <person name="Briner A.E."/>
            <person name="Felis G.E."/>
            <person name="de Vos W.M."/>
            <person name="Barrangou R."/>
            <person name="Klaenhammer T.R."/>
            <person name="Caufield P.W."/>
            <person name="Cui Y."/>
            <person name="Zhang H."/>
            <person name="O'Toole P.W."/>
        </authorList>
    </citation>
    <scope>NUCLEOTIDE SEQUENCE [LARGE SCALE GENOMIC DNA]</scope>
    <source>
        <strain evidence="2 3">DSM 14421</strain>
    </source>
</reference>
<dbReference type="InterPro" id="IPR016181">
    <property type="entry name" value="Acyl_CoA_acyltransferase"/>
</dbReference>
<dbReference type="PATRIC" id="fig|1423739.3.peg.479"/>
<name>A0A0R1SJI5_9LACO</name>
<gene>
    <name evidence="2" type="ORF">FC85_GL000456</name>
</gene>
<proteinExistence type="predicted"/>
<protein>
    <submittedName>
        <fullName evidence="2">Acetyltransferase, GNAT family</fullName>
    </submittedName>
</protein>
<dbReference type="Pfam" id="PF13508">
    <property type="entry name" value="Acetyltransf_7"/>
    <property type="match status" value="1"/>
</dbReference>
<evidence type="ECO:0000259" key="1">
    <source>
        <dbReference type="PROSITE" id="PS51186"/>
    </source>
</evidence>
<dbReference type="RefSeq" id="WP_057863664.1">
    <property type="nucleotide sequence ID" value="NZ_AZEY01000007.1"/>
</dbReference>
<organism evidence="2 3">
    <name type="scientific">Lentilactobacillus diolivorans DSM 14421</name>
    <dbReference type="NCBI Taxonomy" id="1423739"/>
    <lineage>
        <taxon>Bacteria</taxon>
        <taxon>Bacillati</taxon>
        <taxon>Bacillota</taxon>
        <taxon>Bacilli</taxon>
        <taxon>Lactobacillales</taxon>
        <taxon>Lactobacillaceae</taxon>
        <taxon>Lentilactobacillus</taxon>
    </lineage>
</organism>
<sequence length="173" mass="19431">MIIRTVRKEDYSAVSDLIRIAFSKTSNGYRGESELVDKIRQDPTYRKTFEVVADNHNRIIGYGLLSEIQIENKTSSALGLCLAPLAVAPVNQKSGIGGAIINELDNRAVRQGYRFISVLGWPDYYPRFGYQRASQFNIKPPFPVPDETYMIKPLVKDGLKGIHGTVKYLSAFD</sequence>
<dbReference type="Gene3D" id="3.40.630.30">
    <property type="match status" value="1"/>
</dbReference>
<dbReference type="SUPFAM" id="SSF55729">
    <property type="entry name" value="Acyl-CoA N-acyltransferases (Nat)"/>
    <property type="match status" value="1"/>
</dbReference>
<dbReference type="EMBL" id="AZEY01000007">
    <property type="protein sequence ID" value="KRL69574.1"/>
    <property type="molecule type" value="Genomic_DNA"/>
</dbReference>
<dbReference type="STRING" id="1423739.FC85_GL000456"/>
<dbReference type="Proteomes" id="UP000052013">
    <property type="component" value="Unassembled WGS sequence"/>
</dbReference>
<evidence type="ECO:0000313" key="3">
    <source>
        <dbReference type="Proteomes" id="UP000052013"/>
    </source>
</evidence>
<accession>A0A0R1SJI5</accession>
<dbReference type="InterPro" id="IPR000182">
    <property type="entry name" value="GNAT_dom"/>
</dbReference>
<comment type="caution">
    <text evidence="2">The sequence shown here is derived from an EMBL/GenBank/DDBJ whole genome shotgun (WGS) entry which is preliminary data.</text>
</comment>